<dbReference type="OrthoDB" id="9775084at2"/>
<dbReference type="GO" id="GO:0051537">
    <property type="term" value="F:2 iron, 2 sulfur cluster binding"/>
    <property type="evidence" value="ECO:0007669"/>
    <property type="project" value="InterPro"/>
</dbReference>
<dbReference type="PIRSF" id="PIRSF036557">
    <property type="entry name" value="XdhA_RC"/>
    <property type="match status" value="1"/>
</dbReference>
<feature type="domain" description="2Fe-2S ferredoxin-type" evidence="6">
    <location>
        <begin position="5"/>
        <end position="90"/>
    </location>
</feature>
<dbReference type="InterPro" id="IPR036010">
    <property type="entry name" value="2Fe-2S_ferredoxin-like_sf"/>
</dbReference>
<sequence length="490" mass="52801">MSEHDSIRFVLDGRVHTVTGIDPTTTVLQYLREHLGRTGTKEGCAEGDCGACTVVLAELRDGRVQYLPINACIRFVATLDGKELITVESLRGTDGRLHPVQQALVDHHGSQCGFCTPGFVMSLLGLYLDGPAQPDRRAIDDALSGNLCRCTGYRPIITAAQHLRDYGTDAVPFAPGQDESARIAQLQGLRPDGTRVLRGDGVTLYAPTDADAFARLYAEHPQATVLAGGTDVGLWINKQFRPIDTFLYLGDVAAFDAIEQDAQGLCIGPAVSLSRAFRALLDAYSALDELHRRFASTPIRNSGTLCGNVANGSPIGDSMPALIALGARVRLRHGDERRELPLDALYLDYMRQDRRPGEFVEAVIVPAPRAGQRFATYKVSKRIDQDISAVCGAYALELAADGRVHDVRIAYGGMAATPKRAAGAEAALRGRPFDEAALADAMRALAGDFTPLTDARASADYRREVAANLLSRFWLEATGVAAPVRLSELA</sequence>
<dbReference type="GO" id="GO:0004854">
    <property type="term" value="F:xanthine dehydrogenase activity"/>
    <property type="evidence" value="ECO:0007669"/>
    <property type="project" value="InterPro"/>
</dbReference>
<name>A0A4R2LG37_9GAMM</name>
<dbReference type="SUPFAM" id="SSF56176">
    <property type="entry name" value="FAD-binding/transporter-associated domain-like"/>
    <property type="match status" value="1"/>
</dbReference>
<evidence type="ECO:0000256" key="1">
    <source>
        <dbReference type="ARBA" id="ARBA00022630"/>
    </source>
</evidence>
<dbReference type="PANTHER" id="PTHR45444">
    <property type="entry name" value="XANTHINE DEHYDROGENASE"/>
    <property type="match status" value="1"/>
</dbReference>
<evidence type="ECO:0000256" key="3">
    <source>
        <dbReference type="ARBA" id="ARBA00022827"/>
    </source>
</evidence>
<dbReference type="InterPro" id="IPR002888">
    <property type="entry name" value="2Fe-2S-bd"/>
</dbReference>
<dbReference type="Gene3D" id="3.10.20.30">
    <property type="match status" value="1"/>
</dbReference>
<dbReference type="Gene3D" id="3.30.390.50">
    <property type="entry name" value="CO dehydrogenase flavoprotein, C-terminal domain"/>
    <property type="match status" value="1"/>
</dbReference>
<keyword evidence="5" id="KW-0408">Iron</keyword>
<evidence type="ECO:0000313" key="8">
    <source>
        <dbReference type="EMBL" id="TCO81914.1"/>
    </source>
</evidence>
<dbReference type="InterPro" id="IPR036683">
    <property type="entry name" value="CO_DH_flav_C_dom_sf"/>
</dbReference>
<accession>A0A4R2LG37</accession>
<organism evidence="8 9">
    <name type="scientific">Plasticicumulans lactativorans</name>
    <dbReference type="NCBI Taxonomy" id="1133106"/>
    <lineage>
        <taxon>Bacteria</taxon>
        <taxon>Pseudomonadati</taxon>
        <taxon>Pseudomonadota</taxon>
        <taxon>Gammaproteobacteria</taxon>
        <taxon>Candidatus Competibacteraceae</taxon>
        <taxon>Plasticicumulans</taxon>
    </lineage>
</organism>
<evidence type="ECO:0000256" key="4">
    <source>
        <dbReference type="ARBA" id="ARBA00023002"/>
    </source>
</evidence>
<evidence type="ECO:0000259" key="6">
    <source>
        <dbReference type="PROSITE" id="PS51085"/>
    </source>
</evidence>
<dbReference type="AlphaFoldDB" id="A0A4R2LG37"/>
<dbReference type="GO" id="GO:0005506">
    <property type="term" value="F:iron ion binding"/>
    <property type="evidence" value="ECO:0007669"/>
    <property type="project" value="InterPro"/>
</dbReference>
<dbReference type="InterPro" id="IPR016169">
    <property type="entry name" value="FAD-bd_PCMH_sub2"/>
</dbReference>
<dbReference type="PANTHER" id="PTHR45444:SF3">
    <property type="entry name" value="XANTHINE DEHYDROGENASE"/>
    <property type="match status" value="1"/>
</dbReference>
<reference evidence="8 9" key="1">
    <citation type="submission" date="2019-03" db="EMBL/GenBank/DDBJ databases">
        <title>Genomic Encyclopedia of Type Strains, Phase IV (KMG-IV): sequencing the most valuable type-strain genomes for metagenomic binning, comparative biology and taxonomic classification.</title>
        <authorList>
            <person name="Goeker M."/>
        </authorList>
    </citation>
    <scope>NUCLEOTIDE SEQUENCE [LARGE SCALE GENOMIC DNA]</scope>
    <source>
        <strain evidence="8 9">DSM 25287</strain>
    </source>
</reference>
<keyword evidence="3" id="KW-0274">FAD</keyword>
<dbReference type="SMART" id="SM01092">
    <property type="entry name" value="CO_deh_flav_C"/>
    <property type="match status" value="1"/>
</dbReference>
<dbReference type="InterPro" id="IPR036884">
    <property type="entry name" value="2Fe-2S-bd_dom_sf"/>
</dbReference>
<dbReference type="Pfam" id="PF03450">
    <property type="entry name" value="CO_deh_flav_C"/>
    <property type="match status" value="1"/>
</dbReference>
<dbReference type="SUPFAM" id="SSF47741">
    <property type="entry name" value="CO dehydrogenase ISP C-domain like"/>
    <property type="match status" value="1"/>
</dbReference>
<keyword evidence="1" id="KW-0285">Flavoprotein</keyword>
<dbReference type="InterPro" id="IPR005107">
    <property type="entry name" value="CO_DH_flav_C"/>
</dbReference>
<dbReference type="Proteomes" id="UP000295765">
    <property type="component" value="Unassembled WGS sequence"/>
</dbReference>
<dbReference type="SUPFAM" id="SSF55447">
    <property type="entry name" value="CO dehydrogenase flavoprotein C-terminal domain-like"/>
    <property type="match status" value="1"/>
</dbReference>
<dbReference type="EMBL" id="SLWY01000006">
    <property type="protein sequence ID" value="TCO81914.1"/>
    <property type="molecule type" value="Genomic_DNA"/>
</dbReference>
<dbReference type="InterPro" id="IPR002346">
    <property type="entry name" value="Mopterin_DH_FAD-bd"/>
</dbReference>
<dbReference type="Gene3D" id="3.30.465.10">
    <property type="match status" value="1"/>
</dbReference>
<dbReference type="PROSITE" id="PS51085">
    <property type="entry name" value="2FE2S_FER_2"/>
    <property type="match status" value="1"/>
</dbReference>
<dbReference type="Pfam" id="PF01799">
    <property type="entry name" value="Fer2_2"/>
    <property type="match status" value="1"/>
</dbReference>
<evidence type="ECO:0000313" key="9">
    <source>
        <dbReference type="Proteomes" id="UP000295765"/>
    </source>
</evidence>
<dbReference type="InterPro" id="IPR016166">
    <property type="entry name" value="FAD-bd_PCMH"/>
</dbReference>
<dbReference type="RefSeq" id="WP_132539947.1">
    <property type="nucleotide sequence ID" value="NZ_SLWY01000006.1"/>
</dbReference>
<evidence type="ECO:0000256" key="5">
    <source>
        <dbReference type="ARBA" id="ARBA00023004"/>
    </source>
</evidence>
<protein>
    <submittedName>
        <fullName evidence="8">Xanthine dehydrogenase small subunit</fullName>
    </submittedName>
</protein>
<dbReference type="Gene3D" id="3.30.43.10">
    <property type="entry name" value="Uridine Diphospho-n-acetylenolpyruvylglucosamine Reductase, domain 2"/>
    <property type="match status" value="1"/>
</dbReference>
<feature type="domain" description="FAD-binding PCMH-type" evidence="7">
    <location>
        <begin position="197"/>
        <end position="370"/>
    </location>
</feature>
<evidence type="ECO:0000259" key="7">
    <source>
        <dbReference type="PROSITE" id="PS51387"/>
    </source>
</evidence>
<dbReference type="PROSITE" id="PS00197">
    <property type="entry name" value="2FE2S_FER_1"/>
    <property type="match status" value="1"/>
</dbReference>
<dbReference type="InterPro" id="IPR016208">
    <property type="entry name" value="Ald_Oxase/xanthine_DH-like"/>
</dbReference>
<dbReference type="InterPro" id="IPR036318">
    <property type="entry name" value="FAD-bd_PCMH-like_sf"/>
</dbReference>
<gene>
    <name evidence="8" type="ORF">EV699_1068</name>
</gene>
<keyword evidence="4" id="KW-0560">Oxidoreductase</keyword>
<dbReference type="InterPro" id="IPR001041">
    <property type="entry name" value="2Fe-2S_ferredoxin-type"/>
</dbReference>
<dbReference type="Gene3D" id="1.10.150.120">
    <property type="entry name" value="[2Fe-2S]-binding domain"/>
    <property type="match status" value="1"/>
</dbReference>
<comment type="caution">
    <text evidence="8">The sequence shown here is derived from an EMBL/GenBank/DDBJ whole genome shotgun (WGS) entry which is preliminary data.</text>
</comment>
<dbReference type="InterPro" id="IPR012675">
    <property type="entry name" value="Beta-grasp_dom_sf"/>
</dbReference>
<dbReference type="NCBIfam" id="TIGR02963">
    <property type="entry name" value="xanthine_xdhA"/>
    <property type="match status" value="1"/>
</dbReference>
<proteinExistence type="predicted"/>
<dbReference type="Pfam" id="PF00111">
    <property type="entry name" value="Fer2"/>
    <property type="match status" value="1"/>
</dbReference>
<dbReference type="PROSITE" id="PS51387">
    <property type="entry name" value="FAD_PCMH"/>
    <property type="match status" value="1"/>
</dbReference>
<dbReference type="Pfam" id="PF00941">
    <property type="entry name" value="FAD_binding_5"/>
    <property type="match status" value="1"/>
</dbReference>
<dbReference type="InterPro" id="IPR016167">
    <property type="entry name" value="FAD-bd_PCMH_sub1"/>
</dbReference>
<dbReference type="InterPro" id="IPR014307">
    <property type="entry name" value="Xanthine_DH_ssu"/>
</dbReference>
<dbReference type="CDD" id="cd00207">
    <property type="entry name" value="fer2"/>
    <property type="match status" value="1"/>
</dbReference>
<dbReference type="SUPFAM" id="SSF54292">
    <property type="entry name" value="2Fe-2S ferredoxin-like"/>
    <property type="match status" value="1"/>
</dbReference>
<keyword evidence="9" id="KW-1185">Reference proteome</keyword>
<dbReference type="GO" id="GO:0071949">
    <property type="term" value="F:FAD binding"/>
    <property type="evidence" value="ECO:0007669"/>
    <property type="project" value="InterPro"/>
</dbReference>
<keyword evidence="2" id="KW-0479">Metal-binding</keyword>
<dbReference type="InterPro" id="IPR006058">
    <property type="entry name" value="2Fe2S_fd_BS"/>
</dbReference>
<dbReference type="InterPro" id="IPR012175">
    <property type="entry name" value="Xanth_DH_ssu_bac"/>
</dbReference>
<evidence type="ECO:0000256" key="2">
    <source>
        <dbReference type="ARBA" id="ARBA00022723"/>
    </source>
</evidence>